<dbReference type="RefSeq" id="WP_192727345.1">
    <property type="nucleotide sequence ID" value="NZ_BAAAVL010000003.1"/>
</dbReference>
<dbReference type="EMBL" id="JADBEC010000001">
    <property type="protein sequence ID" value="MBE1503074.1"/>
    <property type="molecule type" value="Genomic_DNA"/>
</dbReference>
<proteinExistence type="predicted"/>
<organism evidence="1 2">
    <name type="scientific">Rhizobium viscosum</name>
    <name type="common">Arthrobacter viscosus</name>
    <dbReference type="NCBI Taxonomy" id="1673"/>
    <lineage>
        <taxon>Bacteria</taxon>
        <taxon>Pseudomonadati</taxon>
        <taxon>Pseudomonadota</taxon>
        <taxon>Alphaproteobacteria</taxon>
        <taxon>Hyphomicrobiales</taxon>
        <taxon>Rhizobiaceae</taxon>
        <taxon>Rhizobium/Agrobacterium group</taxon>
        <taxon>Rhizobium</taxon>
    </lineage>
</organism>
<dbReference type="Proteomes" id="UP000620262">
    <property type="component" value="Unassembled WGS sequence"/>
</dbReference>
<accession>A0ABR9IIS0</accession>
<evidence type="ECO:0000313" key="1">
    <source>
        <dbReference type="EMBL" id="MBE1503074.1"/>
    </source>
</evidence>
<comment type="caution">
    <text evidence="1">The sequence shown here is derived from an EMBL/GenBank/DDBJ whole genome shotgun (WGS) entry which is preliminary data.</text>
</comment>
<name>A0ABR9IIS0_RHIVS</name>
<evidence type="ECO:0008006" key="3">
    <source>
        <dbReference type="Google" id="ProtNLM"/>
    </source>
</evidence>
<protein>
    <recommendedName>
        <fullName evidence="3">DUF4365 domain-containing protein</fullName>
    </recommendedName>
</protein>
<reference evidence="1 2" key="1">
    <citation type="submission" date="2020-10" db="EMBL/GenBank/DDBJ databases">
        <title>Sequencing the genomes of 1000 actinobacteria strains.</title>
        <authorList>
            <person name="Klenk H.-P."/>
        </authorList>
    </citation>
    <scope>NUCLEOTIDE SEQUENCE [LARGE SCALE GENOMIC DNA]</scope>
    <source>
        <strain evidence="1 2">DSM 7307</strain>
    </source>
</reference>
<keyword evidence="2" id="KW-1185">Reference proteome</keyword>
<gene>
    <name evidence="1" type="ORF">H4W29_000255</name>
</gene>
<evidence type="ECO:0000313" key="2">
    <source>
        <dbReference type="Proteomes" id="UP000620262"/>
    </source>
</evidence>
<sequence length="528" mass="57968">MSNARPLNADTLGELGEAAFGAMCAKAGLVANKATRDRAGWDFRVEVPNSALPTSVPADKRAIPDPFVFQIKTMWHGGTHFTASLISLERLAKSSEPAFILVLTIDEDRNERDAFLIHMGDKVLDLVLKRLTRDTQKGGVTNRQKVRLSKDASWLPVPLVAEDIIAAGRDICVRYAGSSIYAIAKDNQLRKAGYGPYPFKVSMTVEAASTSELIQAALGLKPLRATNMYGTEERFGITRPLSPPMGTTGTITVTPTKGHDCRLFFRKDKSSIPVTRSGDIFAPALRVAEFRQMQFLVKSDPLKMHLLMSGTFNLDMPDLRDERKPIGWWKEIYDIFDILSCDNGSIEVYVDGMTKLFAANNISASFGADDRKRISHFHKVITAADALLKRTGHTDLALTFDDIITSQDDILTCIQLITEIGTTFSCDLDSPASTLDVEFDMAEPGVFIQALKIGPISIHYCACADIAFRRTEMDGAILEGTTTQSGILRPDGGEDIYKFSEICAREAGAKCRITFEGFGKSVLQSGDQ</sequence>